<dbReference type="PANTHER" id="PTHR46517">
    <property type="entry name" value="FRUCTOSE-2,6-BISPHOSPHATASE TIGAR"/>
    <property type="match status" value="1"/>
</dbReference>
<dbReference type="Gene3D" id="3.40.50.1240">
    <property type="entry name" value="Phosphoglycerate mutase-like"/>
    <property type="match status" value="1"/>
</dbReference>
<dbReference type="EMBL" id="JBHUKR010000023">
    <property type="protein sequence ID" value="MFD2421800.1"/>
    <property type="molecule type" value="Genomic_DNA"/>
</dbReference>
<keyword evidence="3" id="KW-1185">Reference proteome</keyword>
<evidence type="ECO:0000256" key="1">
    <source>
        <dbReference type="ARBA" id="ARBA00022801"/>
    </source>
</evidence>
<dbReference type="RefSeq" id="WP_378270576.1">
    <property type="nucleotide sequence ID" value="NZ_JBHUKR010000023.1"/>
</dbReference>
<sequence length="234" mass="25653">MEVAPCPTLTFARHGESRRPEIVGEPEEYRGLSDLGRDQGHQLATELAAEHEIQPYTDLYASPLPRAHETALIVAHRLDLPVTVHQGLRDPDYGQAQGRRWDEVMALSTGSPIDGLDYRLAEGAETWREYWIRATAALTAIIEHSGGQVGTGRGGCRAGRNVIVIGHRETAAVAALLLQGLTAEDSVRVDYDLAHAGFSRWQYRPVRGSRSHYCWALLGSNKRPASRAAPAGRS</sequence>
<dbReference type="Pfam" id="PF00300">
    <property type="entry name" value="His_Phos_1"/>
    <property type="match status" value="1"/>
</dbReference>
<dbReference type="SUPFAM" id="SSF53254">
    <property type="entry name" value="Phosphoglycerate mutase-like"/>
    <property type="match status" value="1"/>
</dbReference>
<evidence type="ECO:0000313" key="2">
    <source>
        <dbReference type="EMBL" id="MFD2421800.1"/>
    </source>
</evidence>
<dbReference type="InterPro" id="IPR013078">
    <property type="entry name" value="His_Pase_superF_clade-1"/>
</dbReference>
<dbReference type="InterPro" id="IPR029033">
    <property type="entry name" value="His_PPase_superfam"/>
</dbReference>
<comment type="caution">
    <text evidence="2">The sequence shown here is derived from an EMBL/GenBank/DDBJ whole genome shotgun (WGS) entry which is preliminary data.</text>
</comment>
<proteinExistence type="predicted"/>
<dbReference type="InterPro" id="IPR051695">
    <property type="entry name" value="Phosphoglycerate_Mutase"/>
</dbReference>
<name>A0ABW5G3H7_9PSEU</name>
<dbReference type="SMART" id="SM00855">
    <property type="entry name" value="PGAM"/>
    <property type="match status" value="1"/>
</dbReference>
<organism evidence="2 3">
    <name type="scientific">Amycolatopsis pigmentata</name>
    <dbReference type="NCBI Taxonomy" id="450801"/>
    <lineage>
        <taxon>Bacteria</taxon>
        <taxon>Bacillati</taxon>
        <taxon>Actinomycetota</taxon>
        <taxon>Actinomycetes</taxon>
        <taxon>Pseudonocardiales</taxon>
        <taxon>Pseudonocardiaceae</taxon>
        <taxon>Amycolatopsis</taxon>
    </lineage>
</organism>
<evidence type="ECO:0000313" key="3">
    <source>
        <dbReference type="Proteomes" id="UP001597417"/>
    </source>
</evidence>
<dbReference type="PANTHER" id="PTHR46517:SF1">
    <property type="entry name" value="FRUCTOSE-2,6-BISPHOSPHATASE TIGAR"/>
    <property type="match status" value="1"/>
</dbReference>
<accession>A0ABW5G3H7</accession>
<gene>
    <name evidence="2" type="ORF">ACFSXZ_36260</name>
</gene>
<dbReference type="Proteomes" id="UP001597417">
    <property type="component" value="Unassembled WGS sequence"/>
</dbReference>
<keyword evidence="1" id="KW-0378">Hydrolase</keyword>
<reference evidence="3" key="1">
    <citation type="journal article" date="2019" name="Int. J. Syst. Evol. Microbiol.">
        <title>The Global Catalogue of Microorganisms (GCM) 10K type strain sequencing project: providing services to taxonomists for standard genome sequencing and annotation.</title>
        <authorList>
            <consortium name="The Broad Institute Genomics Platform"/>
            <consortium name="The Broad Institute Genome Sequencing Center for Infectious Disease"/>
            <person name="Wu L."/>
            <person name="Ma J."/>
        </authorList>
    </citation>
    <scope>NUCLEOTIDE SEQUENCE [LARGE SCALE GENOMIC DNA]</scope>
    <source>
        <strain evidence="3">CGMCC 4.7645</strain>
    </source>
</reference>
<protein>
    <submittedName>
        <fullName evidence="2">Histidine phosphatase family protein</fullName>
    </submittedName>
</protein>
<dbReference type="CDD" id="cd07067">
    <property type="entry name" value="HP_PGM_like"/>
    <property type="match status" value="1"/>
</dbReference>